<proteinExistence type="predicted"/>
<name>A0A1X7L4A4_9MICO</name>
<protein>
    <submittedName>
        <fullName evidence="1">Uncharacterized protein</fullName>
    </submittedName>
</protein>
<dbReference type="STRING" id="150121.SAMN06296010_3330"/>
<keyword evidence="2" id="KW-1185">Reference proteome</keyword>
<sequence>MSAPAELRACADCTRVALSGQHAVFTARPCQSSSDHGSGRAINAIAQSNGHRRCVAESVAAKAIHSEIRSSPSNPVFCAVCAWSRSDAHVPHEIQEGSKIDCRGGAHRKTWPMWRGVPLATKSHRCVVANSSTRWAGHSEFARSRLLPNAHCRPMFHVKHSRISTRVSCEKRDGRAYCTLNDVVKSKAGLFVRSNGS</sequence>
<dbReference type="Proteomes" id="UP000193244">
    <property type="component" value="Unassembled WGS sequence"/>
</dbReference>
<organism evidence="1 2">
    <name type="scientific">Agreia pratensis</name>
    <dbReference type="NCBI Taxonomy" id="150121"/>
    <lineage>
        <taxon>Bacteria</taxon>
        <taxon>Bacillati</taxon>
        <taxon>Actinomycetota</taxon>
        <taxon>Actinomycetes</taxon>
        <taxon>Micrococcales</taxon>
        <taxon>Microbacteriaceae</taxon>
        <taxon>Agreia</taxon>
    </lineage>
</organism>
<gene>
    <name evidence="1" type="ORF">SAMN06296010_3330</name>
</gene>
<dbReference type="AlphaFoldDB" id="A0A1X7L4A4"/>
<evidence type="ECO:0000313" key="1">
    <source>
        <dbReference type="EMBL" id="SMG48457.1"/>
    </source>
</evidence>
<reference evidence="2" key="1">
    <citation type="submission" date="2017-04" db="EMBL/GenBank/DDBJ databases">
        <authorList>
            <person name="Varghese N."/>
            <person name="Submissions S."/>
        </authorList>
    </citation>
    <scope>NUCLEOTIDE SEQUENCE [LARGE SCALE GENOMIC DNA]</scope>
    <source>
        <strain evidence="2">VKM Ac-2510</strain>
    </source>
</reference>
<evidence type="ECO:0000313" key="2">
    <source>
        <dbReference type="Proteomes" id="UP000193244"/>
    </source>
</evidence>
<dbReference type="EMBL" id="FXAY01000007">
    <property type="protein sequence ID" value="SMG48457.1"/>
    <property type="molecule type" value="Genomic_DNA"/>
</dbReference>
<accession>A0A1X7L4A4</accession>